<dbReference type="InterPro" id="IPR003593">
    <property type="entry name" value="AAA+_ATPase"/>
</dbReference>
<dbReference type="SUPFAM" id="SSF52540">
    <property type="entry name" value="P-loop containing nucleoside triphosphate hydrolases"/>
    <property type="match status" value="2"/>
</dbReference>
<dbReference type="Gene3D" id="3.40.50.300">
    <property type="entry name" value="P-loop containing nucleotide triphosphate hydrolases"/>
    <property type="match status" value="2"/>
</dbReference>
<keyword evidence="5" id="KW-0007">Acetylation</keyword>
<feature type="region of interest" description="Disordered" evidence="6">
    <location>
        <begin position="140"/>
        <end position="187"/>
    </location>
</feature>
<protein>
    <recommendedName>
        <fullName evidence="7">ABC transporter domain-containing protein</fullName>
    </recommendedName>
</protein>
<dbReference type="PANTHER" id="PTHR19211">
    <property type="entry name" value="ATP-BINDING TRANSPORT PROTEIN-RELATED"/>
    <property type="match status" value="1"/>
</dbReference>
<evidence type="ECO:0000313" key="8">
    <source>
        <dbReference type="EMBL" id="VDM11269.1"/>
    </source>
</evidence>
<evidence type="ECO:0000259" key="7">
    <source>
        <dbReference type="PROSITE" id="PS50893"/>
    </source>
</evidence>
<evidence type="ECO:0000256" key="1">
    <source>
        <dbReference type="ARBA" id="ARBA00011054"/>
    </source>
</evidence>
<comment type="similarity">
    <text evidence="1">Belongs to the ABC transporter superfamily. ABCF family. EF3 subfamily.</text>
</comment>
<dbReference type="Pfam" id="PF12848">
    <property type="entry name" value="ABC_tran_Xtn"/>
    <property type="match status" value="1"/>
</dbReference>
<dbReference type="Pfam" id="PF00005">
    <property type="entry name" value="ABC_tran"/>
    <property type="match status" value="2"/>
</dbReference>
<evidence type="ECO:0000313" key="9">
    <source>
        <dbReference type="Proteomes" id="UP000270924"/>
    </source>
</evidence>
<dbReference type="GO" id="GO:0005524">
    <property type="term" value="F:ATP binding"/>
    <property type="evidence" value="ECO:0007669"/>
    <property type="project" value="UniProtKB-KW"/>
</dbReference>
<dbReference type="PANTHER" id="PTHR19211:SF117">
    <property type="entry name" value="ATP-BINDING CASSETTE SUB-FAMILY F MEMBER 3"/>
    <property type="match status" value="1"/>
</dbReference>
<dbReference type="AlphaFoldDB" id="A0A3P7E5M1"/>
<evidence type="ECO:0000256" key="5">
    <source>
        <dbReference type="ARBA" id="ARBA00022990"/>
    </source>
</evidence>
<feature type="domain" description="ABC transporter" evidence="7">
    <location>
        <begin position="506"/>
        <end position="718"/>
    </location>
</feature>
<dbReference type="InterPro" id="IPR003439">
    <property type="entry name" value="ABC_transporter-like_ATP-bd"/>
</dbReference>
<dbReference type="SMART" id="SM00382">
    <property type="entry name" value="AAA"/>
    <property type="match status" value="2"/>
</dbReference>
<dbReference type="PROSITE" id="PS00211">
    <property type="entry name" value="ABC_TRANSPORTER_1"/>
    <property type="match status" value="2"/>
</dbReference>
<dbReference type="CDD" id="cd03221">
    <property type="entry name" value="ABCF_EF-3"/>
    <property type="match status" value="2"/>
</dbReference>
<dbReference type="FunCoup" id="A0A3P7E5M1">
    <property type="interactions" value="2255"/>
</dbReference>
<dbReference type="InParanoid" id="A0A3P7E5M1"/>
<gene>
    <name evidence="8" type="ORF">WBA_LOCUS4655</name>
</gene>
<dbReference type="Pfam" id="PF26051">
    <property type="entry name" value="PWI_ABCF3"/>
    <property type="match status" value="1"/>
</dbReference>
<name>A0A3P7E5M1_WUCBA</name>
<reference evidence="8 9" key="1">
    <citation type="submission" date="2018-11" db="EMBL/GenBank/DDBJ databases">
        <authorList>
            <consortium name="Pathogen Informatics"/>
        </authorList>
    </citation>
    <scope>NUCLEOTIDE SEQUENCE [LARGE SCALE GENOMIC DNA]</scope>
</reference>
<dbReference type="InterPro" id="IPR032781">
    <property type="entry name" value="ABC_tran_Xtn"/>
</dbReference>
<feature type="domain" description="ABC transporter" evidence="7">
    <location>
        <begin position="190"/>
        <end position="439"/>
    </location>
</feature>
<sequence length="720" mass="81083">MHCMTDRLIDEVSAEIFSSDASYYFLLLPSLIPAVLRENADDLLSKEDVVEAVGVHIQSSVEGLSDEAIDLVCEKLALLLHNGKSFTQRSNEIGQRRLEQTVDISAQHFDSEDVTSIWKVSTRDTPSQVDRKKLERAETRALEKATKREIGDGPKIQKKRSADLVATASQSTSRRDGKSDASGGGSIMDVHLNNVDISIGPKQLLCGADVVLTYGRHYGLVGRNGAGKSTFLKMISSKQLKIPSNISMLSVEQEVEGDDTEVRQSVLQSDTRRMALLLREENLQKLLKESLSDEDKEKYGMELGKIYTEMEEAQMDRAPARAASILFGLGFTPEEQKQPTKEFSGGWRMRLALAKALFMRPDLLLLDEPTNMLDMRAIIWLENHLQEWTSTIVIVSHDRNFLNTVCTDIIHLHSKRLDQYKGNYAVFEKTMKEKLTQQEREYEAQQQFRQHTQEFIDKFRYNAKRASMVQSRIKMLEKLPKLKPIVLESEVKLSFPDCEVLNNLVLQLDDVSFRYTSISPIIFTKLQIGSYADSRICIVGENGAGKTTLLKLLLGDLPPTSGFRNANRRLKIGYFSQHHVDQLDMDISGIEVLEKRFPGKSQEEYRAALGRFGLSGDLALQSVVTLSGGQKSRLAFASIAMSNPNYLIMDEPTNHLDIETVEALGRALNSFKGGVLIVSHDEKLIDMVCKELWVVKDRSVMTLEGGLEEYKRHVMTQLAL</sequence>
<dbReference type="EMBL" id="UYWW01002004">
    <property type="protein sequence ID" value="VDM11269.1"/>
    <property type="molecule type" value="Genomic_DNA"/>
</dbReference>
<dbReference type="InterPro" id="IPR058770">
    <property type="entry name" value="PWI_ABCF3"/>
</dbReference>
<dbReference type="FunFam" id="3.40.50.300:FF:000104">
    <property type="entry name" value="ATP-binding cassette sub-family F member 3"/>
    <property type="match status" value="1"/>
</dbReference>
<dbReference type="Proteomes" id="UP000270924">
    <property type="component" value="Unassembled WGS sequence"/>
</dbReference>
<dbReference type="OrthoDB" id="2110130at2759"/>
<evidence type="ECO:0000256" key="2">
    <source>
        <dbReference type="ARBA" id="ARBA00022737"/>
    </source>
</evidence>
<keyword evidence="2" id="KW-0677">Repeat</keyword>
<organism evidence="8 9">
    <name type="scientific">Wuchereria bancrofti</name>
    <dbReference type="NCBI Taxonomy" id="6293"/>
    <lineage>
        <taxon>Eukaryota</taxon>
        <taxon>Metazoa</taxon>
        <taxon>Ecdysozoa</taxon>
        <taxon>Nematoda</taxon>
        <taxon>Chromadorea</taxon>
        <taxon>Rhabditida</taxon>
        <taxon>Spirurina</taxon>
        <taxon>Spiruromorpha</taxon>
        <taxon>Filarioidea</taxon>
        <taxon>Onchocercidae</taxon>
        <taxon>Wuchereria</taxon>
    </lineage>
</organism>
<keyword evidence="4" id="KW-0067">ATP-binding</keyword>
<dbReference type="InterPro" id="IPR027417">
    <property type="entry name" value="P-loop_NTPase"/>
</dbReference>
<dbReference type="FunFam" id="3.40.50.300:FF:002454">
    <property type="entry name" value="Chromosome 10, whole genome shotgun sequence"/>
    <property type="match status" value="1"/>
</dbReference>
<evidence type="ECO:0000256" key="3">
    <source>
        <dbReference type="ARBA" id="ARBA00022741"/>
    </source>
</evidence>
<keyword evidence="9" id="KW-1185">Reference proteome</keyword>
<evidence type="ECO:0000256" key="4">
    <source>
        <dbReference type="ARBA" id="ARBA00022840"/>
    </source>
</evidence>
<keyword evidence="3" id="KW-0547">Nucleotide-binding</keyword>
<dbReference type="InterPro" id="IPR017871">
    <property type="entry name" value="ABC_transporter-like_CS"/>
</dbReference>
<dbReference type="PROSITE" id="PS50893">
    <property type="entry name" value="ABC_TRANSPORTER_2"/>
    <property type="match status" value="2"/>
</dbReference>
<accession>A0A3P7E5M1</accession>
<proteinExistence type="inferred from homology"/>
<dbReference type="InterPro" id="IPR050611">
    <property type="entry name" value="ABCF"/>
</dbReference>
<evidence type="ECO:0000256" key="6">
    <source>
        <dbReference type="SAM" id="MobiDB-lite"/>
    </source>
</evidence>
<dbReference type="GO" id="GO:0016887">
    <property type="term" value="F:ATP hydrolysis activity"/>
    <property type="evidence" value="ECO:0007669"/>
    <property type="project" value="InterPro"/>
</dbReference>
<feature type="compositionally biased region" description="Basic and acidic residues" evidence="6">
    <location>
        <begin position="140"/>
        <end position="152"/>
    </location>
</feature>